<proteinExistence type="predicted"/>
<evidence type="ECO:0000313" key="2">
    <source>
        <dbReference type="Proteomes" id="UP001500456"/>
    </source>
</evidence>
<protein>
    <submittedName>
        <fullName evidence="1">Uncharacterized protein</fullName>
    </submittedName>
</protein>
<gene>
    <name evidence="1" type="ORF">GCM10022232_39450</name>
</gene>
<dbReference type="EMBL" id="BAAAZX010000010">
    <property type="protein sequence ID" value="GAA3998270.1"/>
    <property type="molecule type" value="Genomic_DNA"/>
</dbReference>
<dbReference type="Proteomes" id="UP001500456">
    <property type="component" value="Unassembled WGS sequence"/>
</dbReference>
<name>A0ABP7RJ14_9ACTN</name>
<accession>A0ABP7RJ14</accession>
<evidence type="ECO:0000313" key="1">
    <source>
        <dbReference type="EMBL" id="GAA3998270.1"/>
    </source>
</evidence>
<sequence>MVNGITAWQILHRKARTGRPDDPRTPRRGGVGLMLAQLAPTALAGPIIGTASACHHGTLRALSVTR</sequence>
<comment type="caution">
    <text evidence="1">The sequence shown here is derived from an EMBL/GenBank/DDBJ whole genome shotgun (WGS) entry which is preliminary data.</text>
</comment>
<organism evidence="1 2">
    <name type="scientific">Streptomyces plumbiresistens</name>
    <dbReference type="NCBI Taxonomy" id="511811"/>
    <lineage>
        <taxon>Bacteria</taxon>
        <taxon>Bacillati</taxon>
        <taxon>Actinomycetota</taxon>
        <taxon>Actinomycetes</taxon>
        <taxon>Kitasatosporales</taxon>
        <taxon>Streptomycetaceae</taxon>
        <taxon>Streptomyces</taxon>
    </lineage>
</organism>
<reference evidence="2" key="1">
    <citation type="journal article" date="2019" name="Int. J. Syst. Evol. Microbiol.">
        <title>The Global Catalogue of Microorganisms (GCM) 10K type strain sequencing project: providing services to taxonomists for standard genome sequencing and annotation.</title>
        <authorList>
            <consortium name="The Broad Institute Genomics Platform"/>
            <consortium name="The Broad Institute Genome Sequencing Center for Infectious Disease"/>
            <person name="Wu L."/>
            <person name="Ma J."/>
        </authorList>
    </citation>
    <scope>NUCLEOTIDE SEQUENCE [LARGE SCALE GENOMIC DNA]</scope>
    <source>
        <strain evidence="2">JCM 16924</strain>
    </source>
</reference>
<keyword evidence="2" id="KW-1185">Reference proteome</keyword>